<evidence type="ECO:0000313" key="3">
    <source>
        <dbReference type="Proteomes" id="UP000232883"/>
    </source>
</evidence>
<dbReference type="OrthoDB" id="1467525at2"/>
<gene>
    <name evidence="2" type="ORF">CWM47_12005</name>
</gene>
<keyword evidence="3" id="KW-1185">Reference proteome</keyword>
<dbReference type="EMBL" id="CP025096">
    <property type="protein sequence ID" value="AUD02486.1"/>
    <property type="molecule type" value="Genomic_DNA"/>
</dbReference>
<proteinExistence type="predicted"/>
<dbReference type="RefSeq" id="WP_100988203.1">
    <property type="nucleotide sequence ID" value="NZ_CP025096.1"/>
</dbReference>
<accession>A0A2K8YXX2</accession>
<dbReference type="PROSITE" id="PS51257">
    <property type="entry name" value="PROKAR_LIPOPROTEIN"/>
    <property type="match status" value="1"/>
</dbReference>
<organism evidence="2 3">
    <name type="scientific">Spirosoma pollinicola</name>
    <dbReference type="NCBI Taxonomy" id="2057025"/>
    <lineage>
        <taxon>Bacteria</taxon>
        <taxon>Pseudomonadati</taxon>
        <taxon>Bacteroidota</taxon>
        <taxon>Cytophagia</taxon>
        <taxon>Cytophagales</taxon>
        <taxon>Cytophagaceae</taxon>
        <taxon>Spirosoma</taxon>
    </lineage>
</organism>
<keyword evidence="1" id="KW-0732">Signal</keyword>
<feature type="chain" id="PRO_5014843239" evidence="1">
    <location>
        <begin position="21"/>
        <end position="234"/>
    </location>
</feature>
<evidence type="ECO:0000313" key="2">
    <source>
        <dbReference type="EMBL" id="AUD02486.1"/>
    </source>
</evidence>
<dbReference type="Proteomes" id="UP000232883">
    <property type="component" value="Chromosome"/>
</dbReference>
<feature type="signal peptide" evidence="1">
    <location>
        <begin position="1"/>
        <end position="20"/>
    </location>
</feature>
<name>A0A2K8YXX2_9BACT</name>
<dbReference type="AlphaFoldDB" id="A0A2K8YXX2"/>
<reference evidence="2 3" key="1">
    <citation type="submission" date="2017-11" db="EMBL/GenBank/DDBJ databases">
        <title>Taxonomic description and genome sequences of Spirosoma HA7 sp. nov., isolated from pollen microhabitat of Corylus avellana.</title>
        <authorList>
            <person name="Ambika Manirajan B."/>
            <person name="Suarez C."/>
            <person name="Ratering S."/>
            <person name="Geissler-Plaum R."/>
            <person name="Cardinale M."/>
            <person name="Sylvia S."/>
        </authorList>
    </citation>
    <scope>NUCLEOTIDE SEQUENCE [LARGE SCALE GENOMIC DNA]</scope>
    <source>
        <strain evidence="2 3">HA7</strain>
    </source>
</reference>
<evidence type="ECO:0000256" key="1">
    <source>
        <dbReference type="SAM" id="SignalP"/>
    </source>
</evidence>
<sequence length="234" mass="25768">MQRGNHIHSTLALLILLVIAGGCQPNTDPAPDDTAYFPLQTGDYWIYQVTQENYSLTGGATTTAYQVQEKIGSSFTRSGQVFFQVEESTRTSEKGNWQINAIRTVFKSLSEVVSQENNVPTRSLVFPISTNTSWNSNTYNALPDSLPLRYENISRPFAVNKLAFDHAVSVVGPSDSTLIGLTKYQRVYALSVGLVYRENTALAYCQSTPDCIGKGVIASGSRQKWALLSSNRLP</sequence>
<protein>
    <submittedName>
        <fullName evidence="2">Uncharacterized protein</fullName>
    </submittedName>
</protein>
<dbReference type="KEGG" id="spir:CWM47_12005"/>